<dbReference type="GeneID" id="10028698"/>
<dbReference type="RefSeq" id="XP_003173419.1">
    <property type="nucleotide sequence ID" value="XM_003173371.1"/>
</dbReference>
<name>E4USS4_ARTGP</name>
<organism evidence="2">
    <name type="scientific">Arthroderma gypseum (strain ATCC MYA-4604 / CBS 118893)</name>
    <name type="common">Microsporum gypseum</name>
    <dbReference type="NCBI Taxonomy" id="535722"/>
    <lineage>
        <taxon>Eukaryota</taxon>
        <taxon>Fungi</taxon>
        <taxon>Dikarya</taxon>
        <taxon>Ascomycota</taxon>
        <taxon>Pezizomycotina</taxon>
        <taxon>Eurotiomycetes</taxon>
        <taxon>Eurotiomycetidae</taxon>
        <taxon>Onygenales</taxon>
        <taxon>Arthrodermataceae</taxon>
        <taxon>Nannizzia</taxon>
    </lineage>
</organism>
<sequence>MQIYLFLLSKLYLTILHGRESLPLLAALLAFLAVTSLPTDFPRKSKVACQPPAFPLLVSSTSSLRPQLRNLNFTNITSFNVNFANIIDFDIGININNSLLSTPHRYQHLLLAGVGSMTSSTLAG</sequence>
<proteinExistence type="predicted"/>
<evidence type="ECO:0000313" key="1">
    <source>
        <dbReference type="EMBL" id="EFR00589.1"/>
    </source>
</evidence>
<dbReference type="HOGENOM" id="CLU_2003365_0_0_1"/>
<dbReference type="VEuPathDB" id="FungiDB:MGYG_03594"/>
<keyword evidence="2" id="KW-1185">Reference proteome</keyword>
<protein>
    <submittedName>
        <fullName evidence="1">Uncharacterized protein</fullName>
    </submittedName>
</protein>
<reference evidence="2" key="1">
    <citation type="journal article" date="2012" name="MBio">
        <title>Comparative genome analysis of Trichophyton rubrum and related dermatophytes reveals candidate genes involved in infection.</title>
        <authorList>
            <person name="Martinez D.A."/>
            <person name="Oliver B.G."/>
            <person name="Graeser Y."/>
            <person name="Goldberg J.M."/>
            <person name="Li W."/>
            <person name="Martinez-Rossi N.M."/>
            <person name="Monod M."/>
            <person name="Shelest E."/>
            <person name="Barton R.C."/>
            <person name="Birch E."/>
            <person name="Brakhage A.A."/>
            <person name="Chen Z."/>
            <person name="Gurr S.J."/>
            <person name="Heiman D."/>
            <person name="Heitman J."/>
            <person name="Kosti I."/>
            <person name="Rossi A."/>
            <person name="Saif S."/>
            <person name="Samalova M."/>
            <person name="Saunders C.W."/>
            <person name="Shea T."/>
            <person name="Summerbell R.C."/>
            <person name="Xu J."/>
            <person name="Young S."/>
            <person name="Zeng Q."/>
            <person name="Birren B.W."/>
            <person name="Cuomo C.A."/>
            <person name="White T.C."/>
        </authorList>
    </citation>
    <scope>NUCLEOTIDE SEQUENCE [LARGE SCALE GENOMIC DNA]</scope>
    <source>
        <strain evidence="2">ATCC MYA-4604 / CBS 118893</strain>
    </source>
</reference>
<dbReference type="InParanoid" id="E4USS4"/>
<dbReference type="AlphaFoldDB" id="E4USS4"/>
<evidence type="ECO:0000313" key="2">
    <source>
        <dbReference type="Proteomes" id="UP000002669"/>
    </source>
</evidence>
<accession>E4USS4</accession>
<dbReference type="Proteomes" id="UP000002669">
    <property type="component" value="Unassembled WGS sequence"/>
</dbReference>
<gene>
    <name evidence="1" type="ORF">MGYG_03594</name>
</gene>
<dbReference type="EMBL" id="DS989824">
    <property type="protein sequence ID" value="EFR00589.1"/>
    <property type="molecule type" value="Genomic_DNA"/>
</dbReference>